<gene>
    <name evidence="1" type="ORF">Ahy_B03g065194</name>
</gene>
<organism evidence="1 2">
    <name type="scientific">Arachis hypogaea</name>
    <name type="common">Peanut</name>
    <dbReference type="NCBI Taxonomy" id="3818"/>
    <lineage>
        <taxon>Eukaryota</taxon>
        <taxon>Viridiplantae</taxon>
        <taxon>Streptophyta</taxon>
        <taxon>Embryophyta</taxon>
        <taxon>Tracheophyta</taxon>
        <taxon>Spermatophyta</taxon>
        <taxon>Magnoliopsida</taxon>
        <taxon>eudicotyledons</taxon>
        <taxon>Gunneridae</taxon>
        <taxon>Pentapetalae</taxon>
        <taxon>rosids</taxon>
        <taxon>fabids</taxon>
        <taxon>Fabales</taxon>
        <taxon>Fabaceae</taxon>
        <taxon>Papilionoideae</taxon>
        <taxon>50 kb inversion clade</taxon>
        <taxon>dalbergioids sensu lato</taxon>
        <taxon>Dalbergieae</taxon>
        <taxon>Pterocarpus clade</taxon>
        <taxon>Arachis</taxon>
    </lineage>
</organism>
<comment type="caution">
    <text evidence="1">The sequence shown here is derived from an EMBL/GenBank/DDBJ whole genome shotgun (WGS) entry which is preliminary data.</text>
</comment>
<evidence type="ECO:0000313" key="1">
    <source>
        <dbReference type="EMBL" id="RYR20102.1"/>
    </source>
</evidence>
<keyword evidence="2" id="KW-1185">Reference proteome</keyword>
<protein>
    <submittedName>
        <fullName evidence="1">Uncharacterized protein</fullName>
    </submittedName>
</protein>
<dbReference type="AlphaFoldDB" id="A0A445A142"/>
<reference evidence="1 2" key="1">
    <citation type="submission" date="2019-01" db="EMBL/GenBank/DDBJ databases">
        <title>Sequencing of cultivated peanut Arachis hypogaea provides insights into genome evolution and oil improvement.</title>
        <authorList>
            <person name="Chen X."/>
        </authorList>
    </citation>
    <scope>NUCLEOTIDE SEQUENCE [LARGE SCALE GENOMIC DNA]</scope>
    <source>
        <strain evidence="2">cv. Fuhuasheng</strain>
        <tissue evidence="1">Leaves</tissue>
    </source>
</reference>
<dbReference type="Proteomes" id="UP000289738">
    <property type="component" value="Chromosome B03"/>
</dbReference>
<name>A0A445A142_ARAHY</name>
<evidence type="ECO:0000313" key="2">
    <source>
        <dbReference type="Proteomes" id="UP000289738"/>
    </source>
</evidence>
<accession>A0A445A142</accession>
<proteinExistence type="predicted"/>
<sequence>MTDDKLKNICPIEIEKILNSNARSLRDYQSMPYHEMSDVRLFQNKLIEEEFEMKCITRSTTSYANCFSNEVNKILGCR</sequence>
<dbReference type="EMBL" id="SDMP01000013">
    <property type="protein sequence ID" value="RYR20102.1"/>
    <property type="molecule type" value="Genomic_DNA"/>
</dbReference>